<dbReference type="Gene3D" id="3.60.15.10">
    <property type="entry name" value="Ribonuclease Z/Hydroxyacylglutathione hydrolase-like"/>
    <property type="match status" value="1"/>
</dbReference>
<dbReference type="InterPro" id="IPR050855">
    <property type="entry name" value="NDM-1-like"/>
</dbReference>
<dbReference type="Proteomes" id="UP000199144">
    <property type="component" value="Unassembled WGS sequence"/>
</dbReference>
<comment type="similarity">
    <text evidence="1">Belongs to the metallo-beta-lactamase superfamily. Class-B beta-lactamase family.</text>
</comment>
<dbReference type="InterPro" id="IPR036866">
    <property type="entry name" value="RibonucZ/Hydroxyglut_hydro"/>
</dbReference>
<evidence type="ECO:0000256" key="2">
    <source>
        <dbReference type="SAM" id="SignalP"/>
    </source>
</evidence>
<organism evidence="4 5">
    <name type="scientific">Shimia aestuarii</name>
    <dbReference type="NCBI Taxonomy" id="254406"/>
    <lineage>
        <taxon>Bacteria</taxon>
        <taxon>Pseudomonadati</taxon>
        <taxon>Pseudomonadota</taxon>
        <taxon>Alphaproteobacteria</taxon>
        <taxon>Rhodobacterales</taxon>
        <taxon>Roseobacteraceae</taxon>
    </lineage>
</organism>
<evidence type="ECO:0000313" key="5">
    <source>
        <dbReference type="Proteomes" id="UP000199144"/>
    </source>
</evidence>
<evidence type="ECO:0000256" key="1">
    <source>
        <dbReference type="ARBA" id="ARBA00005250"/>
    </source>
</evidence>
<dbReference type="SUPFAM" id="SSF56281">
    <property type="entry name" value="Metallo-hydrolase/oxidoreductase"/>
    <property type="match status" value="1"/>
</dbReference>
<keyword evidence="5" id="KW-1185">Reference proteome</keyword>
<dbReference type="AlphaFoldDB" id="A0A1I4LRN4"/>
<dbReference type="OrthoDB" id="420651at2"/>
<dbReference type="RefSeq" id="WP_093093033.1">
    <property type="nucleotide sequence ID" value="NZ_FOTQ01000002.1"/>
</dbReference>
<dbReference type="CDD" id="cd16282">
    <property type="entry name" value="metallo-hydrolase-like_MBL-fold"/>
    <property type="match status" value="1"/>
</dbReference>
<gene>
    <name evidence="4" type="ORF">SAMN04488042_102201</name>
</gene>
<dbReference type="PANTHER" id="PTHR42951">
    <property type="entry name" value="METALLO-BETA-LACTAMASE DOMAIN-CONTAINING"/>
    <property type="match status" value="1"/>
</dbReference>
<evidence type="ECO:0000259" key="3">
    <source>
        <dbReference type="SMART" id="SM00849"/>
    </source>
</evidence>
<dbReference type="InterPro" id="IPR001279">
    <property type="entry name" value="Metallo-B-lactamas"/>
</dbReference>
<feature type="signal peptide" evidence="2">
    <location>
        <begin position="1"/>
        <end position="22"/>
    </location>
</feature>
<proteinExistence type="inferred from homology"/>
<protein>
    <submittedName>
        <fullName evidence="4">Glyoxylase, beta-lactamase superfamily II</fullName>
    </submittedName>
</protein>
<dbReference type="SMART" id="SM00849">
    <property type="entry name" value="Lactamase_B"/>
    <property type="match status" value="1"/>
</dbReference>
<dbReference type="STRING" id="254406.SAMN04488042_102201"/>
<keyword evidence="2" id="KW-0732">Signal</keyword>
<accession>A0A1I4LRN4</accession>
<feature type="chain" id="PRO_5011745020" evidence="2">
    <location>
        <begin position="23"/>
        <end position="319"/>
    </location>
</feature>
<reference evidence="4 5" key="1">
    <citation type="submission" date="2016-10" db="EMBL/GenBank/DDBJ databases">
        <authorList>
            <person name="de Groot N.N."/>
        </authorList>
    </citation>
    <scope>NUCLEOTIDE SEQUENCE [LARGE SCALE GENOMIC DNA]</scope>
    <source>
        <strain evidence="4 5">DSM 15283</strain>
    </source>
</reference>
<dbReference type="PANTHER" id="PTHR42951:SF4">
    <property type="entry name" value="ACYL-COENZYME A THIOESTERASE MBLAC2"/>
    <property type="match status" value="1"/>
</dbReference>
<evidence type="ECO:0000313" key="4">
    <source>
        <dbReference type="EMBL" id="SFL93609.1"/>
    </source>
</evidence>
<feature type="domain" description="Metallo-beta-lactamase" evidence="3">
    <location>
        <begin position="65"/>
        <end position="250"/>
    </location>
</feature>
<dbReference type="GO" id="GO:0017001">
    <property type="term" value="P:antibiotic catabolic process"/>
    <property type="evidence" value="ECO:0007669"/>
    <property type="project" value="UniProtKB-ARBA"/>
</dbReference>
<sequence length="319" mass="35292">MTRFTSFCAVAALGTLASAAAASEDIADQYPQSELYSKPVEVIPHVFSAIGATAPPTYENSGHNNNLSFIVTDEGVVVINGGASARLAAALHEEIKTVTDQPVVLVINENGQGHAMLGNSYWVDQGVDILAHVDAIEAFGEDADFIYQGMQRYNRDKAEGTRIVTPNLSFEDEYKLSLGGVEIEVMHMGPAHDPGDTQVWLPQWGMLIAGDIAFHERMLPIFEGICTSCWIETWDEKMEPLAPTYVIPGHGHPTNLAQVRRYTRDYLVDLRETIGAHIEEGGDLAGAYYVDQERWRNLDTFEELATKNAGRVFEEMEWE</sequence>
<dbReference type="EMBL" id="FOTQ01000002">
    <property type="protein sequence ID" value="SFL93609.1"/>
    <property type="molecule type" value="Genomic_DNA"/>
</dbReference>
<name>A0A1I4LRN4_9RHOB</name>